<dbReference type="InterPro" id="IPR021099">
    <property type="entry name" value="PORR_domain"/>
</dbReference>
<feature type="domain" description="PORR" evidence="2">
    <location>
        <begin position="197"/>
        <end position="537"/>
    </location>
</feature>
<dbReference type="GO" id="GO:0003723">
    <property type="term" value="F:RNA binding"/>
    <property type="evidence" value="ECO:0007669"/>
    <property type="project" value="InterPro"/>
</dbReference>
<name>J3LKD2_ORYBR</name>
<proteinExistence type="predicted"/>
<feature type="compositionally biased region" description="Basic and acidic residues" evidence="1">
    <location>
        <begin position="119"/>
        <end position="133"/>
    </location>
</feature>
<protein>
    <recommendedName>
        <fullName evidence="2">PORR domain-containing protein</fullName>
    </recommendedName>
</protein>
<evidence type="ECO:0000313" key="4">
    <source>
        <dbReference type="Proteomes" id="UP000006038"/>
    </source>
</evidence>
<dbReference type="InterPro" id="IPR045040">
    <property type="entry name" value="PORR_fam"/>
</dbReference>
<evidence type="ECO:0000313" key="3">
    <source>
        <dbReference type="EnsemblPlants" id="OB03G15080.1"/>
    </source>
</evidence>
<organism evidence="3">
    <name type="scientific">Oryza brachyantha</name>
    <name type="common">malo sina</name>
    <dbReference type="NCBI Taxonomy" id="4533"/>
    <lineage>
        <taxon>Eukaryota</taxon>
        <taxon>Viridiplantae</taxon>
        <taxon>Streptophyta</taxon>
        <taxon>Embryophyta</taxon>
        <taxon>Tracheophyta</taxon>
        <taxon>Spermatophyta</taxon>
        <taxon>Magnoliopsida</taxon>
        <taxon>Liliopsida</taxon>
        <taxon>Poales</taxon>
        <taxon>Poaceae</taxon>
        <taxon>BOP clade</taxon>
        <taxon>Oryzoideae</taxon>
        <taxon>Oryzeae</taxon>
        <taxon>Oryzinae</taxon>
        <taxon>Oryza</taxon>
    </lineage>
</organism>
<dbReference type="PANTHER" id="PTHR31476">
    <property type="entry name" value="PROTEIN WHAT'S THIS FACTOR 1 HOMOLOG, CHLOROPLASTIC"/>
    <property type="match status" value="1"/>
</dbReference>
<evidence type="ECO:0000259" key="2">
    <source>
        <dbReference type="Pfam" id="PF11955"/>
    </source>
</evidence>
<dbReference type="PANTHER" id="PTHR31476:SF8">
    <property type="entry name" value="EXPRESSED PROTEIN"/>
    <property type="match status" value="1"/>
</dbReference>
<dbReference type="Proteomes" id="UP000006038">
    <property type="component" value="Chromosome 3"/>
</dbReference>
<feature type="region of interest" description="Disordered" evidence="1">
    <location>
        <begin position="90"/>
        <end position="146"/>
    </location>
</feature>
<keyword evidence="4" id="KW-1185">Reference proteome</keyword>
<evidence type="ECO:0000256" key="1">
    <source>
        <dbReference type="SAM" id="MobiDB-lite"/>
    </source>
</evidence>
<dbReference type="STRING" id="4533.J3LKD2"/>
<dbReference type="Gramene" id="OB03G15080.1">
    <property type="protein sequence ID" value="OB03G15080.1"/>
    <property type="gene ID" value="OB03G15080"/>
</dbReference>
<reference evidence="3" key="2">
    <citation type="submission" date="2013-04" db="UniProtKB">
        <authorList>
            <consortium name="EnsemblPlants"/>
        </authorList>
    </citation>
    <scope>IDENTIFICATION</scope>
</reference>
<dbReference type="OMA" id="ICCDEVR"/>
<dbReference type="HOGENOM" id="CLU_024287_6_0_1"/>
<dbReference type="EnsemblPlants" id="OB03G15080.1">
    <property type="protein sequence ID" value="OB03G15080.1"/>
    <property type="gene ID" value="OB03G15080"/>
</dbReference>
<dbReference type="eggNOG" id="ENOG502QTHI">
    <property type="taxonomic scope" value="Eukaryota"/>
</dbReference>
<reference evidence="3" key="1">
    <citation type="journal article" date="2013" name="Nat. Commun.">
        <title>Whole-genome sequencing of Oryza brachyantha reveals mechanisms underlying Oryza genome evolution.</title>
        <authorList>
            <person name="Chen J."/>
            <person name="Huang Q."/>
            <person name="Gao D."/>
            <person name="Wang J."/>
            <person name="Lang Y."/>
            <person name="Liu T."/>
            <person name="Li B."/>
            <person name="Bai Z."/>
            <person name="Luis Goicoechea J."/>
            <person name="Liang C."/>
            <person name="Chen C."/>
            <person name="Zhang W."/>
            <person name="Sun S."/>
            <person name="Liao Y."/>
            <person name="Zhang X."/>
            <person name="Yang L."/>
            <person name="Song C."/>
            <person name="Wang M."/>
            <person name="Shi J."/>
            <person name="Liu G."/>
            <person name="Liu J."/>
            <person name="Zhou H."/>
            <person name="Zhou W."/>
            <person name="Yu Q."/>
            <person name="An N."/>
            <person name="Chen Y."/>
            <person name="Cai Q."/>
            <person name="Wang B."/>
            <person name="Liu B."/>
            <person name="Min J."/>
            <person name="Huang Y."/>
            <person name="Wu H."/>
            <person name="Li Z."/>
            <person name="Zhang Y."/>
            <person name="Yin Y."/>
            <person name="Song W."/>
            <person name="Jiang J."/>
            <person name="Jackson S.A."/>
            <person name="Wing R.A."/>
            <person name="Wang J."/>
            <person name="Chen M."/>
        </authorList>
    </citation>
    <scope>NUCLEOTIDE SEQUENCE [LARGE SCALE GENOMIC DNA]</scope>
    <source>
        <strain evidence="3">cv. IRGC 101232</strain>
    </source>
</reference>
<dbReference type="Pfam" id="PF11955">
    <property type="entry name" value="PORR"/>
    <property type="match status" value="1"/>
</dbReference>
<accession>J3LKD2</accession>
<dbReference type="AlphaFoldDB" id="J3LKD2"/>
<sequence length="604" mass="69654">MPICCDEVRSIQTVTRMNCSGILAKDCYLLCKFAVAYLLRVPDGASCPIRRRLLLRQRLPWQQLLNARFLWFWILVLGFEFALEGGEPHRRRGVRDGRGGTAGEEEEENEYDTWVLPVDEEKHGKRKDGKRDGSVSLLWKPDPSARDPMRATCLRDCLTELLRGGGERQSRLCSPAQLSLARSMTRSRSVRQRSKKKRVHALEVAMERWKVLSKVLTVVDALKKEEEHVTPLKRLEILRPQLGLTKPHKVAHFVFRSPQLFEVCRDSRGVMWAGLSPQAEALVEEEARLLEEHSHLAAEYVTRLLMMSVDRRLAIDKIAHFRRDMGLPHDFRTRWVHMFPEQFRVVRLEDGDYLELVSWNPNWAVTELEKKAASLTGNATANSNANPPGELSLPFPMKFPPNFTSYYKFRGKAYHYVKTGNTKQFQKTTYLSPYAEARGLTPGSREFDKRAVAVMHEILNFTLEKRLVTDHLTHFRREFVMPQKLMRLLLKHYGIFYVSERGKRFSVFLTESYDGTELIEKCPLVRWKEKVLQLTDYRGRVKNIGKFAELSDSEDYLFGNDDNSGGTDSILDVKSEDSDDIMDDGALADDTEMDLRDLSDCCID</sequence>